<name>A0ABT8T8P2_9BACT</name>
<dbReference type="PANTHER" id="PTHR15032:SF4">
    <property type="entry name" value="N-ACYL-PHOSPHATIDYLETHANOLAMINE-HYDROLYZING PHOSPHOLIPASE D"/>
    <property type="match status" value="1"/>
</dbReference>
<evidence type="ECO:0000313" key="3">
    <source>
        <dbReference type="EMBL" id="MDO2410122.1"/>
    </source>
</evidence>
<feature type="transmembrane region" description="Helical" evidence="1">
    <location>
        <begin position="9"/>
        <end position="29"/>
    </location>
</feature>
<reference evidence="3 4" key="1">
    <citation type="submission" date="2023-06" db="EMBL/GenBank/DDBJ databases">
        <title>Campylobacter magnum sp. nov., isolated from cecal contents of domestic pigs (Sus scrofa domesticus).</title>
        <authorList>
            <person name="Papic B."/>
            <person name="Gruntar I."/>
        </authorList>
    </citation>
    <scope>NUCLEOTIDE SEQUENCE [LARGE SCALE GENOMIC DNA]</scope>
    <source>
        <strain evidence="4">34484-21</strain>
    </source>
</reference>
<comment type="caution">
    <text evidence="3">The sequence shown here is derived from an EMBL/GenBank/DDBJ whole genome shotgun (WGS) entry which is preliminary data.</text>
</comment>
<keyword evidence="1" id="KW-0812">Transmembrane</keyword>
<evidence type="ECO:0000259" key="2">
    <source>
        <dbReference type="Pfam" id="PF12706"/>
    </source>
</evidence>
<organism evidence="3 4">
    <name type="scientific">Campylobacter magnus</name>
    <dbReference type="NCBI Taxonomy" id="3026462"/>
    <lineage>
        <taxon>Bacteria</taxon>
        <taxon>Pseudomonadati</taxon>
        <taxon>Campylobacterota</taxon>
        <taxon>Epsilonproteobacteria</taxon>
        <taxon>Campylobacterales</taxon>
        <taxon>Campylobacteraceae</taxon>
        <taxon>Campylobacter</taxon>
    </lineage>
</organism>
<evidence type="ECO:0000313" key="4">
    <source>
        <dbReference type="Proteomes" id="UP001171111"/>
    </source>
</evidence>
<keyword evidence="1" id="KW-0472">Membrane</keyword>
<dbReference type="InterPro" id="IPR036866">
    <property type="entry name" value="RibonucZ/Hydroxyglut_hydro"/>
</dbReference>
<evidence type="ECO:0000256" key="1">
    <source>
        <dbReference type="SAM" id="Phobius"/>
    </source>
</evidence>
<dbReference type="Gene3D" id="3.60.15.10">
    <property type="entry name" value="Ribonuclease Z/Hydroxyacylglutathione hydrolase-like"/>
    <property type="match status" value="1"/>
</dbReference>
<proteinExistence type="predicted"/>
<sequence length="360" mass="40154">MLKTLIKKAFVYLIILFILALVFAGFFIWRELGKGPSKAALASFSRYEYFKNGAFTNSENAEEKAGFKDLYSMFLYYFSTDSAPSSPLPFNHLLKSDFDITPADFGLYWLGHGSILTEIDGARVLVDPVFGSASPLPFVLRRLVPAPITAKNLPKIDILLITHDHYDHLERSTIETAFVRHYIVPLGLKDTLIGWGVDENKITELGWWESSEIMGLKITATPALHSSGRSWFSKNQSLWNSYALTSKDKKIFFGGDGAYGSYFASIGREFQGFDIACLSISGSPSSLSLAPSSALRAAKDLGAKALLPVHWGTFNADLKPWSADIEELYSIKGEQNVLTPLLGQRFDEKSPTKPWWRVVR</sequence>
<gene>
    <name evidence="3" type="ORF">Q2362_08500</name>
</gene>
<keyword evidence="4" id="KW-1185">Reference proteome</keyword>
<dbReference type="SUPFAM" id="SSF56281">
    <property type="entry name" value="Metallo-hydrolase/oxidoreductase"/>
    <property type="match status" value="1"/>
</dbReference>
<keyword evidence="1" id="KW-1133">Transmembrane helix</keyword>
<dbReference type="Proteomes" id="UP001171111">
    <property type="component" value="Unassembled WGS sequence"/>
</dbReference>
<feature type="domain" description="Metallo-beta-lactamase" evidence="2">
    <location>
        <begin position="123"/>
        <end position="311"/>
    </location>
</feature>
<dbReference type="Pfam" id="PF12706">
    <property type="entry name" value="Lactamase_B_2"/>
    <property type="match status" value="1"/>
</dbReference>
<dbReference type="PANTHER" id="PTHR15032">
    <property type="entry name" value="N-ACYL-PHOSPHATIDYLETHANOLAMINE-HYDROLYZING PHOSPHOLIPASE D"/>
    <property type="match status" value="1"/>
</dbReference>
<dbReference type="InterPro" id="IPR001279">
    <property type="entry name" value="Metallo-B-lactamas"/>
</dbReference>
<protein>
    <submittedName>
        <fullName evidence="3">MBL fold metallo-hydrolase</fullName>
    </submittedName>
</protein>
<dbReference type="EMBL" id="JAULJQ010000019">
    <property type="protein sequence ID" value="MDO2410122.1"/>
    <property type="molecule type" value="Genomic_DNA"/>
</dbReference>
<accession>A0ABT8T8P2</accession>
<dbReference type="RefSeq" id="WP_302244914.1">
    <property type="nucleotide sequence ID" value="NZ_JAULJQ010000019.1"/>
</dbReference>